<reference evidence="7" key="3">
    <citation type="submission" date="2025-09" db="UniProtKB">
        <authorList>
            <consortium name="Ensembl"/>
        </authorList>
    </citation>
    <scope>IDENTIFICATION</scope>
</reference>
<dbReference type="Ensembl" id="ENSSFOT00015058681.1">
    <property type="protein sequence ID" value="ENSSFOP00015042902.1"/>
    <property type="gene ID" value="ENSSFOG00015028737.1"/>
</dbReference>
<dbReference type="InterPro" id="IPR051118">
    <property type="entry name" value="LST-2"/>
</dbReference>
<dbReference type="GO" id="GO:0031901">
    <property type="term" value="C:early endosome membrane"/>
    <property type="evidence" value="ECO:0007669"/>
    <property type="project" value="TreeGrafter"/>
</dbReference>
<accession>A0A8C9SW35</accession>
<protein>
    <recommendedName>
        <fullName evidence="6">FYVE-type domain-containing protein</fullName>
    </recommendedName>
</protein>
<feature type="compositionally biased region" description="Polar residues" evidence="5">
    <location>
        <begin position="9"/>
        <end position="18"/>
    </location>
</feature>
<dbReference type="AlphaFoldDB" id="A0A8C9SW35"/>
<dbReference type="Proteomes" id="UP000694397">
    <property type="component" value="Chromosome 13"/>
</dbReference>
<evidence type="ECO:0000256" key="4">
    <source>
        <dbReference type="PROSITE-ProRule" id="PRU00091"/>
    </source>
</evidence>
<keyword evidence="2 4" id="KW-0863">Zinc-finger</keyword>
<dbReference type="PANTHER" id="PTHR46465:SF4">
    <property type="entry name" value="FYVE-TYPE DOMAIN-CONTAINING PROTEIN"/>
    <property type="match status" value="1"/>
</dbReference>
<dbReference type="InterPro" id="IPR013083">
    <property type="entry name" value="Znf_RING/FYVE/PHD"/>
</dbReference>
<reference evidence="7 8" key="1">
    <citation type="submission" date="2019-04" db="EMBL/GenBank/DDBJ databases">
        <authorList>
            <consortium name="Wellcome Sanger Institute Data Sharing"/>
        </authorList>
    </citation>
    <scope>NUCLEOTIDE SEQUENCE [LARGE SCALE GENOMIC DNA]</scope>
</reference>
<dbReference type="OrthoDB" id="20035at2759"/>
<organism evidence="7 8">
    <name type="scientific">Scleropages formosus</name>
    <name type="common">Asian bonytongue</name>
    <name type="synonym">Osteoglossum formosum</name>
    <dbReference type="NCBI Taxonomy" id="113540"/>
    <lineage>
        <taxon>Eukaryota</taxon>
        <taxon>Metazoa</taxon>
        <taxon>Chordata</taxon>
        <taxon>Craniata</taxon>
        <taxon>Vertebrata</taxon>
        <taxon>Euteleostomi</taxon>
        <taxon>Actinopterygii</taxon>
        <taxon>Neopterygii</taxon>
        <taxon>Teleostei</taxon>
        <taxon>Osteoglossocephala</taxon>
        <taxon>Osteoglossomorpha</taxon>
        <taxon>Osteoglossiformes</taxon>
        <taxon>Osteoglossidae</taxon>
        <taxon>Scleropages</taxon>
    </lineage>
</organism>
<dbReference type="InterPro" id="IPR011011">
    <property type="entry name" value="Znf_FYVE_PHD"/>
</dbReference>
<dbReference type="GO" id="GO:0008270">
    <property type="term" value="F:zinc ion binding"/>
    <property type="evidence" value="ECO:0007669"/>
    <property type="project" value="UniProtKB-KW"/>
</dbReference>
<keyword evidence="1" id="KW-0479">Metal-binding</keyword>
<evidence type="ECO:0000256" key="1">
    <source>
        <dbReference type="ARBA" id="ARBA00022723"/>
    </source>
</evidence>
<dbReference type="Gene3D" id="3.30.40.10">
    <property type="entry name" value="Zinc/RING finger domain, C3HC4 (zinc finger)"/>
    <property type="match status" value="1"/>
</dbReference>
<feature type="region of interest" description="Disordered" evidence="5">
    <location>
        <begin position="1"/>
        <end position="24"/>
    </location>
</feature>
<feature type="domain" description="FYVE-type" evidence="6">
    <location>
        <begin position="100"/>
        <end position="160"/>
    </location>
</feature>
<proteinExistence type="predicted"/>
<evidence type="ECO:0000256" key="3">
    <source>
        <dbReference type="ARBA" id="ARBA00022833"/>
    </source>
</evidence>
<dbReference type="GeneTree" id="ENSGT00940000157217"/>
<dbReference type="InterPro" id="IPR000306">
    <property type="entry name" value="Znf_FYVE"/>
</dbReference>
<reference evidence="7" key="2">
    <citation type="submission" date="2025-08" db="UniProtKB">
        <authorList>
            <consortium name="Ensembl"/>
        </authorList>
    </citation>
    <scope>IDENTIFICATION</scope>
</reference>
<evidence type="ECO:0000259" key="6">
    <source>
        <dbReference type="PROSITE" id="PS50178"/>
    </source>
</evidence>
<dbReference type="SMART" id="SM00064">
    <property type="entry name" value="FYVE"/>
    <property type="match status" value="1"/>
</dbReference>
<dbReference type="PANTHER" id="PTHR46465">
    <property type="entry name" value="LATERAL SIGNALING TARGET PROTEIN 2 HOMOLOG"/>
    <property type="match status" value="1"/>
</dbReference>
<evidence type="ECO:0000256" key="2">
    <source>
        <dbReference type="ARBA" id="ARBA00022771"/>
    </source>
</evidence>
<keyword evidence="8" id="KW-1185">Reference proteome</keyword>
<evidence type="ECO:0000313" key="8">
    <source>
        <dbReference type="Proteomes" id="UP000694397"/>
    </source>
</evidence>
<evidence type="ECO:0000256" key="5">
    <source>
        <dbReference type="SAM" id="MobiDB-lite"/>
    </source>
</evidence>
<dbReference type="InterPro" id="IPR017455">
    <property type="entry name" value="Znf_FYVE-rel"/>
</dbReference>
<sequence>MQHHWKQSWHISSPTAHSSAPCAVTNGKRSSSDMIHRLFVCISGVADQLQTNFASDMRAILKCVFEVIVSRDDLESDSADDLKEQNEVGLKTHLPFWVPDSACSHCTACKVPFTVLRRRHHCRSCGKIFCARCSPNVAALPRFGHVQPVRVCNHCFNFHILGEAAQL</sequence>
<name>A0A8C9SW35_SCLFO</name>
<dbReference type="SUPFAM" id="SSF57903">
    <property type="entry name" value="FYVE/PHD zinc finger"/>
    <property type="match status" value="1"/>
</dbReference>
<keyword evidence="3" id="KW-0862">Zinc</keyword>
<dbReference type="Pfam" id="PF01363">
    <property type="entry name" value="FYVE"/>
    <property type="match status" value="1"/>
</dbReference>
<evidence type="ECO:0000313" key="7">
    <source>
        <dbReference type="Ensembl" id="ENSSFOP00015042902.1"/>
    </source>
</evidence>
<dbReference type="PROSITE" id="PS50178">
    <property type="entry name" value="ZF_FYVE"/>
    <property type="match status" value="1"/>
</dbReference>